<evidence type="ECO:0000256" key="1">
    <source>
        <dbReference type="ARBA" id="ARBA00022801"/>
    </source>
</evidence>
<accession>A0ABX3IXP5</accession>
<dbReference type="Pfam" id="PF00150">
    <property type="entry name" value="Cellulase"/>
    <property type="match status" value="1"/>
</dbReference>
<dbReference type="InterPro" id="IPR025282">
    <property type="entry name" value="DUF4214"/>
</dbReference>
<name>A0ABX3IXP5_9PSED</name>
<feature type="domain" description="DUF4214" evidence="5">
    <location>
        <begin position="527"/>
        <end position="573"/>
    </location>
</feature>
<evidence type="ECO:0000313" key="6">
    <source>
        <dbReference type="EMBL" id="ONN72676.1"/>
    </source>
</evidence>
<reference evidence="6 7" key="1">
    <citation type="submission" date="2017-01" db="EMBL/GenBank/DDBJ databases">
        <title>Pseudomonas psychrotolerans genome sequencing and assembly.</title>
        <authorList>
            <person name="Vyas B."/>
            <person name="Mayilraj S."/>
        </authorList>
    </citation>
    <scope>NUCLEOTIDE SEQUENCE [LARGE SCALE GENOMIC DNA]</scope>
    <source>
        <strain evidence="6 7">SDS18</strain>
    </source>
</reference>
<protein>
    <submittedName>
        <fullName evidence="6">Cellulase</fullName>
    </submittedName>
</protein>
<comment type="similarity">
    <text evidence="3">Belongs to the glycosyl hydrolase 5 (cellulase A) family.</text>
</comment>
<feature type="domain" description="DUF4214" evidence="5">
    <location>
        <begin position="424"/>
        <end position="470"/>
    </location>
</feature>
<dbReference type="Gene3D" id="1.10.3130.20">
    <property type="entry name" value="Phycobilisome linker domain"/>
    <property type="match status" value="2"/>
</dbReference>
<feature type="domain" description="Glycoside hydrolase family 5" evidence="4">
    <location>
        <begin position="60"/>
        <end position="316"/>
    </location>
</feature>
<organism evidence="6 7">
    <name type="scientific">Pseudomonas oryzihabitans</name>
    <dbReference type="NCBI Taxonomy" id="47885"/>
    <lineage>
        <taxon>Bacteria</taxon>
        <taxon>Pseudomonadati</taxon>
        <taxon>Pseudomonadota</taxon>
        <taxon>Gammaproteobacteria</taxon>
        <taxon>Pseudomonadales</taxon>
        <taxon>Pseudomonadaceae</taxon>
        <taxon>Pseudomonas</taxon>
    </lineage>
</organism>
<dbReference type="Proteomes" id="UP000189310">
    <property type="component" value="Unassembled WGS sequence"/>
</dbReference>
<dbReference type="EMBL" id="MTLN01000002">
    <property type="protein sequence ID" value="ONN72676.1"/>
    <property type="molecule type" value="Genomic_DNA"/>
</dbReference>
<proteinExistence type="inferred from homology"/>
<evidence type="ECO:0000259" key="4">
    <source>
        <dbReference type="Pfam" id="PF00150"/>
    </source>
</evidence>
<feature type="domain" description="DUF4214" evidence="5">
    <location>
        <begin position="476"/>
        <end position="521"/>
    </location>
</feature>
<dbReference type="InterPro" id="IPR001547">
    <property type="entry name" value="Glyco_hydro_5"/>
</dbReference>
<evidence type="ECO:0000256" key="2">
    <source>
        <dbReference type="ARBA" id="ARBA00023295"/>
    </source>
</evidence>
<sequence>MQWFDMVNSWRSHRGVMKLALLLGITAGSCSGTAWAQTVSLIGLNLSGAGFASQVLPGINGTNYIFPSEAYFSQWSARGVKLIRFPVIWERLQPTLGGALDPTYAALIDRTFSYADKYGMKIILDLHNYMRYRGAVIGTGNVAYAHFQDVLTRIAQRWSSHTSLYAYDIMNEPHDAVAQWSVAAQYGINGVRSIDSTRPIMIEGNGWAEATRWPQWNDSLLALKDPANNLIFQAHTYFDGEGGGGNYAVTSASAYPDDYGVQRVKPFVDWLKKNGKRGMIGEFGVPDTDPRWNVIMGRTLAYLKQNCIPATYWAAGPGWANYNLSVEPINGVDRPQWPTLKAYLDDSSCTQIGPLSSTNQTATAVDSASYAGTVAGVYRDYLGRNADQAGLTFWSTQMANGSMNLAGVINAIMGSAEYQNRMAVERLYQSYLGRSADSAGLSYWSGQLNSGAMTINSIAAALIGSTEYQGNLQNTVNQLYISYLGRNADPSGLSTWAKQISDGVMTVAAVKASIAGSAEGQGYAQSMIQQLYRSYLSREADAGGLNNWMSQVTSGAMTLDDVATAIKGSAEYRSRQS</sequence>
<dbReference type="Gene3D" id="3.20.20.80">
    <property type="entry name" value="Glycosidases"/>
    <property type="match status" value="1"/>
</dbReference>
<keyword evidence="2 3" id="KW-0326">Glycosidase</keyword>
<dbReference type="PANTHER" id="PTHR34142">
    <property type="entry name" value="ENDO-BETA-1,4-GLUCANASE A"/>
    <property type="match status" value="1"/>
</dbReference>
<gene>
    <name evidence="6" type="ORF">BVL52_02545</name>
</gene>
<evidence type="ECO:0000313" key="7">
    <source>
        <dbReference type="Proteomes" id="UP000189310"/>
    </source>
</evidence>
<dbReference type="PANTHER" id="PTHR34142:SF1">
    <property type="entry name" value="GLYCOSIDE HYDROLASE FAMILY 5 DOMAIN-CONTAINING PROTEIN"/>
    <property type="match status" value="1"/>
</dbReference>
<comment type="caution">
    <text evidence="6">The sequence shown here is derived from an EMBL/GenBank/DDBJ whole genome shotgun (WGS) entry which is preliminary data.</text>
</comment>
<dbReference type="InterPro" id="IPR038255">
    <property type="entry name" value="PBS_linker_sf"/>
</dbReference>
<feature type="domain" description="DUF4214" evidence="5">
    <location>
        <begin position="374"/>
        <end position="421"/>
    </location>
</feature>
<evidence type="ECO:0000256" key="3">
    <source>
        <dbReference type="RuleBase" id="RU361153"/>
    </source>
</evidence>
<evidence type="ECO:0000259" key="5">
    <source>
        <dbReference type="Pfam" id="PF13946"/>
    </source>
</evidence>
<dbReference type="SUPFAM" id="SSF51445">
    <property type="entry name" value="(Trans)glycosidases"/>
    <property type="match status" value="1"/>
</dbReference>
<dbReference type="Pfam" id="PF13946">
    <property type="entry name" value="DUF4214"/>
    <property type="match status" value="4"/>
</dbReference>
<keyword evidence="1 3" id="KW-0378">Hydrolase</keyword>
<dbReference type="InterPro" id="IPR017853">
    <property type="entry name" value="GH"/>
</dbReference>
<keyword evidence="7" id="KW-1185">Reference proteome</keyword>